<dbReference type="CDD" id="cd06173">
    <property type="entry name" value="MFS_MefA_like"/>
    <property type="match status" value="1"/>
</dbReference>
<evidence type="ECO:0000256" key="2">
    <source>
        <dbReference type="ARBA" id="ARBA00022448"/>
    </source>
</evidence>
<evidence type="ECO:0000256" key="5">
    <source>
        <dbReference type="ARBA" id="ARBA00022989"/>
    </source>
</evidence>
<feature type="transmembrane region" description="Helical" evidence="7">
    <location>
        <begin position="257"/>
        <end position="278"/>
    </location>
</feature>
<dbReference type="PANTHER" id="PTHR23513">
    <property type="entry name" value="INTEGRAL MEMBRANE EFFLUX PROTEIN-RELATED"/>
    <property type="match status" value="1"/>
</dbReference>
<dbReference type="RefSeq" id="WP_141862848.1">
    <property type="nucleotide sequence ID" value="NZ_BMNV01000012.1"/>
</dbReference>
<feature type="transmembrane region" description="Helical" evidence="7">
    <location>
        <begin position="215"/>
        <end position="237"/>
    </location>
</feature>
<keyword evidence="2" id="KW-0813">Transport</keyword>
<dbReference type="SUPFAM" id="SSF103473">
    <property type="entry name" value="MFS general substrate transporter"/>
    <property type="match status" value="1"/>
</dbReference>
<dbReference type="EMBL" id="JANVAD010000010">
    <property type="protein sequence ID" value="MCS6524095.1"/>
    <property type="molecule type" value="Genomic_DNA"/>
</dbReference>
<feature type="transmembrane region" description="Helical" evidence="7">
    <location>
        <begin position="107"/>
        <end position="131"/>
    </location>
</feature>
<proteinExistence type="predicted"/>
<dbReference type="Proteomes" id="UP001652264">
    <property type="component" value="Unassembled WGS sequence"/>
</dbReference>
<feature type="transmembrane region" description="Helical" evidence="7">
    <location>
        <begin position="80"/>
        <end position="101"/>
    </location>
</feature>
<evidence type="ECO:0000313" key="9">
    <source>
        <dbReference type="Proteomes" id="UP001652264"/>
    </source>
</evidence>
<evidence type="ECO:0000256" key="6">
    <source>
        <dbReference type="ARBA" id="ARBA00023136"/>
    </source>
</evidence>
<evidence type="ECO:0000256" key="4">
    <source>
        <dbReference type="ARBA" id="ARBA00022692"/>
    </source>
</evidence>
<gene>
    <name evidence="8" type="ORF">NYQ28_16115</name>
</gene>
<comment type="caution">
    <text evidence="8">The sequence shown here is derived from an EMBL/GenBank/DDBJ whole genome shotgun (WGS) entry which is preliminary data.</text>
</comment>
<name>A0ABT2HLD8_9MICO</name>
<dbReference type="InterPro" id="IPR010290">
    <property type="entry name" value="TM_effector"/>
</dbReference>
<keyword evidence="6 7" id="KW-0472">Membrane</keyword>
<evidence type="ECO:0000256" key="1">
    <source>
        <dbReference type="ARBA" id="ARBA00004651"/>
    </source>
</evidence>
<evidence type="ECO:0000256" key="7">
    <source>
        <dbReference type="SAM" id="Phobius"/>
    </source>
</evidence>
<feature type="transmembrane region" description="Helical" evidence="7">
    <location>
        <begin position="17"/>
        <end position="43"/>
    </location>
</feature>
<keyword evidence="9" id="KW-1185">Reference proteome</keyword>
<keyword evidence="4 7" id="KW-0812">Transmembrane</keyword>
<protein>
    <submittedName>
        <fullName evidence="8">MFS transporter</fullName>
    </submittedName>
</protein>
<organism evidence="8 9">
    <name type="scientific">Curtobacterium citreum</name>
    <dbReference type="NCBI Taxonomy" id="2036"/>
    <lineage>
        <taxon>Bacteria</taxon>
        <taxon>Bacillati</taxon>
        <taxon>Actinomycetota</taxon>
        <taxon>Actinomycetes</taxon>
        <taxon>Micrococcales</taxon>
        <taxon>Microbacteriaceae</taxon>
        <taxon>Curtobacterium</taxon>
    </lineage>
</organism>
<dbReference type="PANTHER" id="PTHR23513:SF6">
    <property type="entry name" value="MAJOR FACILITATOR SUPERFAMILY ASSOCIATED DOMAIN-CONTAINING PROTEIN"/>
    <property type="match status" value="1"/>
</dbReference>
<accession>A0ABT2HLD8</accession>
<keyword evidence="3" id="KW-1003">Cell membrane</keyword>
<keyword evidence="5 7" id="KW-1133">Transmembrane helix</keyword>
<dbReference type="GeneID" id="95325269"/>
<evidence type="ECO:0000256" key="3">
    <source>
        <dbReference type="ARBA" id="ARBA00022475"/>
    </source>
</evidence>
<feature type="transmembrane region" description="Helical" evidence="7">
    <location>
        <begin position="55"/>
        <end position="73"/>
    </location>
</feature>
<dbReference type="InterPro" id="IPR036259">
    <property type="entry name" value="MFS_trans_sf"/>
</dbReference>
<sequence length="419" mass="43398">MGEDATTLRRVAGFRSYWSAATVSSFGSAVSAVAVPVLVVTVLHATPFEVGLVNAAQFLPYTIFGLVVGAYVDRFRRKPLLIWSSVGRGLSLAVIPVSWAFGLLDLWVTAGALFVFGVLSVIGFAATQSLLPRIVPRPLLLAANARIDQSDAAAQTVGPALGGALVSLVTAPLAIALDAASYFVDAVLVARVRVDERVPMRRARPRLRRDVADGLRWTYGHAMLAPLAFSTHLWFLANAAGSTVFAALALRTLALPAVVYGAVLAVSGVAMLLGTTAAPRLGSRFGAGRTIIAARGAYPVAWAAIAVATIVLGQSMPTASTIVLFAAFAVQGVAAGCENANEMSLRQTVTPDELLGRMNSTMRSANRSLAAVGAIGGGALMTIAGGGMALIVVTVVFVAAAVVAARSPLRTAQLRQHGE</sequence>
<feature type="transmembrane region" description="Helical" evidence="7">
    <location>
        <begin position="389"/>
        <end position="409"/>
    </location>
</feature>
<dbReference type="Pfam" id="PF05977">
    <property type="entry name" value="MFS_3"/>
    <property type="match status" value="1"/>
</dbReference>
<feature type="transmembrane region" description="Helical" evidence="7">
    <location>
        <begin position="290"/>
        <end position="312"/>
    </location>
</feature>
<reference evidence="8 9" key="1">
    <citation type="submission" date="2022-08" db="EMBL/GenBank/DDBJ databases">
        <title>Taxonomy of Curtobacterium flaccumfaciens.</title>
        <authorList>
            <person name="Osdaghi E."/>
            <person name="Taghavi S.M."/>
            <person name="Hamidizade M."/>
            <person name="Abachi H."/>
            <person name="Fazliarab A."/>
            <person name="Baeyen S."/>
            <person name="Portier P."/>
            <person name="Van Vaerenbergh J."/>
            <person name="Jacques M.-A."/>
        </authorList>
    </citation>
    <scope>NUCLEOTIDE SEQUENCE [LARGE SCALE GENOMIC DNA]</scope>
    <source>
        <strain evidence="8 9">LMG8786T</strain>
    </source>
</reference>
<dbReference type="Gene3D" id="1.20.1250.20">
    <property type="entry name" value="MFS general substrate transporter like domains"/>
    <property type="match status" value="1"/>
</dbReference>
<comment type="subcellular location">
    <subcellularLocation>
        <location evidence="1">Cell membrane</location>
        <topology evidence="1">Multi-pass membrane protein</topology>
    </subcellularLocation>
</comment>
<evidence type="ECO:0000313" key="8">
    <source>
        <dbReference type="EMBL" id="MCS6524095.1"/>
    </source>
</evidence>